<evidence type="ECO:0000313" key="2">
    <source>
        <dbReference type="EMBL" id="AYC29414.1"/>
    </source>
</evidence>
<dbReference type="AlphaFoldDB" id="A0A385YSD1"/>
<evidence type="ECO:0000313" key="3">
    <source>
        <dbReference type="Proteomes" id="UP000265725"/>
    </source>
</evidence>
<dbReference type="RefSeq" id="WP_119883154.1">
    <property type="nucleotide sequence ID" value="NZ_CP032418.1"/>
</dbReference>
<sequence>MKRWLIFLSLFVVLLGLSISIVVLWKASHAFSEVRKTGEEVALQNNFLQTVDESYVYNGSTPYVTVIGNDRNAQKKAVFIPQNQKETTVPSVLLKEGISENQVKKLVQDEFPVKEILHIKLGYEAPGAIWEVTFKSANGQLNYVYVLHQNGEWWKKILNL</sequence>
<name>A0A385YSD1_9BACL</name>
<organism evidence="2 3">
    <name type="scientific">Paenisporosarcina cavernae</name>
    <dbReference type="NCBI Taxonomy" id="2320858"/>
    <lineage>
        <taxon>Bacteria</taxon>
        <taxon>Bacillati</taxon>
        <taxon>Bacillota</taxon>
        <taxon>Bacilli</taxon>
        <taxon>Bacillales</taxon>
        <taxon>Caryophanaceae</taxon>
        <taxon>Paenisporosarcina</taxon>
    </lineage>
</organism>
<reference evidence="3" key="1">
    <citation type="submission" date="2018-09" db="EMBL/GenBank/DDBJ databases">
        <authorList>
            <person name="Zhu H."/>
        </authorList>
    </citation>
    <scope>NUCLEOTIDE SEQUENCE [LARGE SCALE GENOMIC DNA]</scope>
    <source>
        <strain evidence="3">K2R23-3</strain>
    </source>
</reference>
<protein>
    <recommendedName>
        <fullName evidence="1">Cell wall elongation regulator TseB-like domain-containing protein</fullName>
    </recommendedName>
</protein>
<dbReference type="Gene3D" id="3.10.450.40">
    <property type="match status" value="2"/>
</dbReference>
<dbReference type="InterPro" id="IPR046350">
    <property type="entry name" value="Cystatin_sf"/>
</dbReference>
<dbReference type="Pfam" id="PF17881">
    <property type="entry name" value="TseB"/>
    <property type="match status" value="1"/>
</dbReference>
<dbReference type="InterPro" id="IPR041401">
    <property type="entry name" value="TseB-like_dom"/>
</dbReference>
<dbReference type="SUPFAM" id="SSF54403">
    <property type="entry name" value="Cystatin/monellin"/>
    <property type="match status" value="2"/>
</dbReference>
<proteinExistence type="predicted"/>
<accession>A0A385YSD1</accession>
<keyword evidence="3" id="KW-1185">Reference proteome</keyword>
<dbReference type="EMBL" id="CP032418">
    <property type="protein sequence ID" value="AYC29414.1"/>
    <property type="molecule type" value="Genomic_DNA"/>
</dbReference>
<gene>
    <name evidence="2" type="ORF">D3873_05770</name>
</gene>
<dbReference type="OrthoDB" id="2381181at2"/>
<evidence type="ECO:0000259" key="1">
    <source>
        <dbReference type="Pfam" id="PF17881"/>
    </source>
</evidence>
<feature type="domain" description="Cell wall elongation regulator TseB-like" evidence="1">
    <location>
        <begin position="39"/>
        <end position="81"/>
    </location>
</feature>
<dbReference type="Proteomes" id="UP000265725">
    <property type="component" value="Chromosome"/>
</dbReference>
<dbReference type="KEGG" id="paek:D3873_05770"/>